<feature type="domain" description="Squalene cyclase C-terminal" evidence="10">
    <location>
        <begin position="388"/>
        <end position="693"/>
    </location>
</feature>
<dbReference type="Proteomes" id="UP000762676">
    <property type="component" value="Unassembled WGS sequence"/>
</dbReference>
<dbReference type="SUPFAM" id="SSF48239">
    <property type="entry name" value="Terpenoid cyclases/Protein prenyltransferases"/>
    <property type="match status" value="2"/>
</dbReference>
<dbReference type="EC" id="5.4.99.-" evidence="9"/>
<dbReference type="CDD" id="cd02892">
    <property type="entry name" value="SQCY_1"/>
    <property type="match status" value="1"/>
</dbReference>
<keyword evidence="5" id="KW-0443">Lipid metabolism</keyword>
<evidence type="ECO:0000256" key="3">
    <source>
        <dbReference type="ARBA" id="ARBA00022737"/>
    </source>
</evidence>
<comment type="caution">
    <text evidence="12">The sequence shown here is derived from an EMBL/GenBank/DDBJ whole genome shotgun (WGS) entry which is preliminary data.</text>
</comment>
<keyword evidence="2" id="KW-0444">Lipid biosynthesis</keyword>
<dbReference type="InterPro" id="IPR008930">
    <property type="entry name" value="Terpenoid_cyclase/PrenylTrfase"/>
</dbReference>
<comment type="pathway">
    <text evidence="8">Terpene metabolism; lanosterol biosynthesis; lanosterol from farnesyl diphosphate: step 3/3.</text>
</comment>
<dbReference type="GO" id="GO:0006695">
    <property type="term" value="P:cholesterol biosynthetic process"/>
    <property type="evidence" value="ECO:0007669"/>
    <property type="project" value="TreeGrafter"/>
</dbReference>
<dbReference type="AlphaFoldDB" id="A0AAV4I120"/>
<comment type="similarity">
    <text evidence="1 9">Belongs to the terpene cyclase/mutase family.</text>
</comment>
<keyword evidence="3" id="KW-0677">Repeat</keyword>
<evidence type="ECO:0000256" key="2">
    <source>
        <dbReference type="ARBA" id="ARBA00022516"/>
    </source>
</evidence>
<proteinExistence type="inferred from homology"/>
<evidence type="ECO:0000256" key="8">
    <source>
        <dbReference type="ARBA" id="ARBA00060682"/>
    </source>
</evidence>
<dbReference type="GO" id="GO:0000250">
    <property type="term" value="F:lanosterol synthase activity"/>
    <property type="evidence" value="ECO:0007669"/>
    <property type="project" value="TreeGrafter"/>
</dbReference>
<dbReference type="EMBL" id="BMAT01012988">
    <property type="protein sequence ID" value="GFS03172.1"/>
    <property type="molecule type" value="Genomic_DNA"/>
</dbReference>
<evidence type="ECO:0000256" key="9">
    <source>
        <dbReference type="RuleBase" id="RU362003"/>
    </source>
</evidence>
<evidence type="ECO:0000256" key="5">
    <source>
        <dbReference type="ARBA" id="ARBA00023098"/>
    </source>
</evidence>
<evidence type="ECO:0000256" key="6">
    <source>
        <dbReference type="ARBA" id="ARBA00023235"/>
    </source>
</evidence>
<dbReference type="Gene3D" id="1.50.10.20">
    <property type="match status" value="2"/>
</dbReference>
<evidence type="ECO:0000256" key="1">
    <source>
        <dbReference type="ARBA" id="ARBA00009755"/>
    </source>
</evidence>
<dbReference type="InterPro" id="IPR018333">
    <property type="entry name" value="Squalene_cyclase"/>
</dbReference>
<evidence type="ECO:0000313" key="12">
    <source>
        <dbReference type="EMBL" id="GFS03172.1"/>
    </source>
</evidence>
<feature type="domain" description="Squalene cyclase N-terminal" evidence="11">
    <location>
        <begin position="88"/>
        <end position="334"/>
    </location>
</feature>
<keyword evidence="4" id="KW-0752">Steroid biosynthesis</keyword>
<dbReference type="InterPro" id="IPR032697">
    <property type="entry name" value="SQ_cyclase_N"/>
</dbReference>
<dbReference type="InterPro" id="IPR002365">
    <property type="entry name" value="Terpene_synthase_CS"/>
</dbReference>
<evidence type="ECO:0000259" key="10">
    <source>
        <dbReference type="Pfam" id="PF13243"/>
    </source>
</evidence>
<reference evidence="12 13" key="1">
    <citation type="journal article" date="2021" name="Elife">
        <title>Chloroplast acquisition without the gene transfer in kleptoplastic sea slugs, Plakobranchus ocellatus.</title>
        <authorList>
            <person name="Maeda T."/>
            <person name="Takahashi S."/>
            <person name="Yoshida T."/>
            <person name="Shimamura S."/>
            <person name="Takaki Y."/>
            <person name="Nagai Y."/>
            <person name="Toyoda A."/>
            <person name="Suzuki Y."/>
            <person name="Arimoto A."/>
            <person name="Ishii H."/>
            <person name="Satoh N."/>
            <person name="Nishiyama T."/>
            <person name="Hasebe M."/>
            <person name="Maruyama T."/>
            <person name="Minagawa J."/>
            <person name="Obokata J."/>
            <person name="Shigenobu S."/>
        </authorList>
    </citation>
    <scope>NUCLEOTIDE SEQUENCE [LARGE SCALE GENOMIC DNA]</scope>
</reference>
<dbReference type="GO" id="GO:0016104">
    <property type="term" value="P:triterpenoid biosynthetic process"/>
    <property type="evidence" value="ECO:0007669"/>
    <property type="project" value="InterPro"/>
</dbReference>
<organism evidence="12 13">
    <name type="scientific">Elysia marginata</name>
    <dbReference type="NCBI Taxonomy" id="1093978"/>
    <lineage>
        <taxon>Eukaryota</taxon>
        <taxon>Metazoa</taxon>
        <taxon>Spiralia</taxon>
        <taxon>Lophotrochozoa</taxon>
        <taxon>Mollusca</taxon>
        <taxon>Gastropoda</taxon>
        <taxon>Heterobranchia</taxon>
        <taxon>Euthyneura</taxon>
        <taxon>Panpulmonata</taxon>
        <taxon>Sacoglossa</taxon>
        <taxon>Placobranchoidea</taxon>
        <taxon>Plakobranchidae</taxon>
        <taxon>Elysia</taxon>
    </lineage>
</organism>
<dbReference type="Gene3D" id="6.20.120.20">
    <property type="match status" value="1"/>
</dbReference>
<dbReference type="GO" id="GO:0005811">
    <property type="term" value="C:lipid droplet"/>
    <property type="evidence" value="ECO:0007669"/>
    <property type="project" value="InterPro"/>
</dbReference>
<dbReference type="PROSITE" id="PS01074">
    <property type="entry name" value="TERPENE_SYNTHASES"/>
    <property type="match status" value="1"/>
</dbReference>
<keyword evidence="6 9" id="KW-0413">Isomerase</keyword>
<dbReference type="Pfam" id="PF13243">
    <property type="entry name" value="SQHop_cyclase_C"/>
    <property type="match status" value="1"/>
</dbReference>
<evidence type="ECO:0000259" key="11">
    <source>
        <dbReference type="Pfam" id="PF13249"/>
    </source>
</evidence>
<dbReference type="FunFam" id="1.50.10.20:FF:000003">
    <property type="entry name" value="Terpene cyclase/mutase family member"/>
    <property type="match status" value="1"/>
</dbReference>
<evidence type="ECO:0000256" key="7">
    <source>
        <dbReference type="ARBA" id="ARBA00055567"/>
    </source>
</evidence>
<name>A0AAV4I120_9GAST</name>
<dbReference type="PANTHER" id="PTHR11764">
    <property type="entry name" value="TERPENE CYCLASE/MUTASE FAMILY MEMBER"/>
    <property type="match status" value="1"/>
</dbReference>
<protein>
    <recommendedName>
        <fullName evidence="9">Terpene cyclase/mutase family member</fullName>
        <ecNumber evidence="9">5.4.99.-</ecNumber>
    </recommendedName>
</protein>
<dbReference type="PANTHER" id="PTHR11764:SF20">
    <property type="entry name" value="LANOSTEROL SYNTHASE"/>
    <property type="match status" value="1"/>
</dbReference>
<dbReference type="InterPro" id="IPR032696">
    <property type="entry name" value="SQ_cyclase_C"/>
</dbReference>
<dbReference type="NCBIfam" id="TIGR01787">
    <property type="entry name" value="squalene_cyclas"/>
    <property type="match status" value="1"/>
</dbReference>
<dbReference type="Pfam" id="PF13249">
    <property type="entry name" value="SQHop_cyclase_N"/>
    <property type="match status" value="1"/>
</dbReference>
<keyword evidence="13" id="KW-1185">Reference proteome</keyword>
<evidence type="ECO:0000313" key="13">
    <source>
        <dbReference type="Proteomes" id="UP000762676"/>
    </source>
</evidence>
<dbReference type="FunFam" id="1.50.10.20:FF:000002">
    <property type="entry name" value="Terpene cyclase/mutase family member"/>
    <property type="match status" value="1"/>
</dbReference>
<dbReference type="SFLD" id="SFLDG01016">
    <property type="entry name" value="Prenyltransferase_Like_2"/>
    <property type="match status" value="1"/>
</dbReference>
<sequence length="794" mass="90722">MTFKYVNDMQRNRGGPYKTKPATDLTRWRLSNVEGRQTWQYFEKDEDLKREQTLLEKHSLGLDTEKEAPALPKAEKAQDAAQNGIKFYSKLQAEDGHWAGDYGGPLFLMPGLIIVCYITKTPFSEPQKLEMIRYLRSVMCPDGGWGLHIEGPPTVFGCALNYCAMRMLGVSSDDPDLVKTQKLLHKLGGALAIPSWGKFWLCVLNVYKWEGVNSLFPEMWLLPQWLPFHPSKLWCHCRQVYLPMAYCFGRRIQAPEDDLIRQLRKEIFVEDFDKIDWKGNRNNVSSADLYTPHSMVLDIIFFVLNLYEKICISFIRKIALGSMYKHIAADDKFTSCISIGPISKVINMLIRYHEEGPLSESFKQHQFRVDDYLWIGLDGMKMSGTSGSQLWDTSFAALAFLEGGAANMDEMETCLASTHHFLKLTQMKGNPPGYETFYRQKTDGGFPFNTRECGWIVSDCTAEGLKAIMKLQDKCQFKDPVPPERLYRGIDLLLGMRCHDGGWATYEDKRGGKVWELLNASEVFGDIMIDYTYVECTSAVMQCFATFHKIYPSYRSLEIEQALIKGLEYIQEKQRPDGSWEGSWGVCFTYGAWFALEAYASMGFLYGSGKTLPAAVKKGCDFLLSQQMEDGGWGENFESCEIRQYIPSDASQVVNTCWALMALMAVRYPDVEIIERGIKVIMSRQMSNGDWPQSLASLWSYTLRRDNDIPANRAMQAYFNTLTTKFRGRPSTTLPIILNKELTQAFPQMKLKTTKDLQNLQSLAQDRGNWKLLTGRITEFARASRSDEFDMGSR</sequence>
<comment type="function">
    <text evidence="7">Key enzyme in the cholesterol biosynthesis pathway. Catalyzes the cyclization of (S)-2,3 oxidosqualene to lanosterol, a reaction that forms the sterol nucleus. Through the production of lanosterol may regulate lens protein aggregation and increase transparency.</text>
</comment>
<evidence type="ECO:0000256" key="4">
    <source>
        <dbReference type="ARBA" id="ARBA00022955"/>
    </source>
</evidence>
<gene>
    <name evidence="12" type="ORF">ElyMa_006463100</name>
</gene>
<accession>A0AAV4I120</accession>